<proteinExistence type="predicted"/>
<evidence type="ECO:0000313" key="1">
    <source>
        <dbReference type="EMBL" id="KII65023.1"/>
    </source>
</evidence>
<dbReference type="Gene3D" id="2.60.120.370">
    <property type="entry name" value="YhcH/YjgK/YiaL"/>
    <property type="match status" value="1"/>
</dbReference>
<dbReference type="InterPro" id="IPR037012">
    <property type="entry name" value="NanQ/TabA/YiaL_sf"/>
</dbReference>
<dbReference type="Proteomes" id="UP000031668">
    <property type="component" value="Unassembled WGS sequence"/>
</dbReference>
<dbReference type="SUPFAM" id="SSF51197">
    <property type="entry name" value="Clavaminate synthase-like"/>
    <property type="match status" value="1"/>
</dbReference>
<comment type="caution">
    <text evidence="1">The sequence shown here is derived from an EMBL/GenBank/DDBJ whole genome shotgun (WGS) entry which is preliminary data.</text>
</comment>
<dbReference type="PANTHER" id="PTHR34986:SF1">
    <property type="entry name" value="PROTEIN YIAL"/>
    <property type="match status" value="1"/>
</dbReference>
<accession>A0A0C2J7A7</accession>
<protein>
    <submittedName>
        <fullName evidence="1">Protein YiaL</fullName>
    </submittedName>
</protein>
<dbReference type="Pfam" id="PF04074">
    <property type="entry name" value="DUF386"/>
    <property type="match status" value="1"/>
</dbReference>
<organism evidence="1 2">
    <name type="scientific">Thelohanellus kitauei</name>
    <name type="common">Myxosporean</name>
    <dbReference type="NCBI Taxonomy" id="669202"/>
    <lineage>
        <taxon>Eukaryota</taxon>
        <taxon>Metazoa</taxon>
        <taxon>Cnidaria</taxon>
        <taxon>Myxozoa</taxon>
        <taxon>Myxosporea</taxon>
        <taxon>Bivalvulida</taxon>
        <taxon>Platysporina</taxon>
        <taxon>Myxobolidae</taxon>
        <taxon>Thelohanellus</taxon>
    </lineage>
</organism>
<dbReference type="NCBIfam" id="TIGR00022">
    <property type="entry name" value="YhcH/YjgK/YiaL family protein"/>
    <property type="match status" value="1"/>
</dbReference>
<sequence>MAYHPVIRQALAFLAEQDFQDFTLGKIDLIPDRLFCLLQEMDSMPFAEARPESHRQFIDIQYLISGHERMGVSRVESGLHTVVDDRTPQQDIMFWRVEEAETQVTLTPGMFAIFFPEDIHRPCCHPLGGGVSHLRKAVIKIDRALLESGNRAAETLSPALGDYFDFAAGCGGELS</sequence>
<name>A0A0C2J7A7_THEKT</name>
<dbReference type="EMBL" id="JWZT01004034">
    <property type="protein sequence ID" value="KII65023.1"/>
    <property type="molecule type" value="Genomic_DNA"/>
</dbReference>
<dbReference type="GO" id="GO:0005829">
    <property type="term" value="C:cytosol"/>
    <property type="evidence" value="ECO:0007669"/>
    <property type="project" value="TreeGrafter"/>
</dbReference>
<dbReference type="PANTHER" id="PTHR34986">
    <property type="entry name" value="EVOLVED BETA-GALACTOSIDASE SUBUNIT BETA"/>
    <property type="match status" value="1"/>
</dbReference>
<gene>
    <name evidence="1" type="ORF">RF11_03120</name>
</gene>
<reference evidence="1 2" key="1">
    <citation type="journal article" date="2014" name="Genome Biol. Evol.">
        <title>The genome of the myxosporean Thelohanellus kitauei shows adaptations to nutrient acquisition within its fish host.</title>
        <authorList>
            <person name="Yang Y."/>
            <person name="Xiong J."/>
            <person name="Zhou Z."/>
            <person name="Huo F."/>
            <person name="Miao W."/>
            <person name="Ran C."/>
            <person name="Liu Y."/>
            <person name="Zhang J."/>
            <person name="Feng J."/>
            <person name="Wang M."/>
            <person name="Wang M."/>
            <person name="Wang L."/>
            <person name="Yao B."/>
        </authorList>
    </citation>
    <scope>NUCLEOTIDE SEQUENCE [LARGE SCALE GENOMIC DNA]</scope>
    <source>
        <strain evidence="1">Wuqing</strain>
    </source>
</reference>
<dbReference type="AlphaFoldDB" id="A0A0C2J7A7"/>
<dbReference type="OMA" id="PNMFAIF"/>
<evidence type="ECO:0000313" key="2">
    <source>
        <dbReference type="Proteomes" id="UP000031668"/>
    </source>
</evidence>
<dbReference type="InterPro" id="IPR004375">
    <property type="entry name" value="NanQ/TabA/YiaL"/>
</dbReference>
<keyword evidence="2" id="KW-1185">Reference proteome</keyword>